<evidence type="ECO:0000313" key="4">
    <source>
        <dbReference type="Proteomes" id="UP000238296"/>
    </source>
</evidence>
<evidence type="ECO:0000256" key="2">
    <source>
        <dbReference type="SAM" id="Phobius"/>
    </source>
</evidence>
<evidence type="ECO:0000256" key="1">
    <source>
        <dbReference type="SAM" id="MobiDB-lite"/>
    </source>
</evidence>
<dbReference type="AlphaFoldDB" id="A0A2S8BSP5"/>
<keyword evidence="2" id="KW-0812">Transmembrane</keyword>
<protein>
    <submittedName>
        <fullName evidence="3">Uncharacterized protein</fullName>
    </submittedName>
</protein>
<accession>A0A2S8BSP5</accession>
<feature type="transmembrane region" description="Helical" evidence="2">
    <location>
        <begin position="33"/>
        <end position="55"/>
    </location>
</feature>
<comment type="caution">
    <text evidence="3">The sequence shown here is derived from an EMBL/GenBank/DDBJ whole genome shotgun (WGS) entry which is preliminary data.</text>
</comment>
<evidence type="ECO:0000313" key="3">
    <source>
        <dbReference type="EMBL" id="PQM49653.1"/>
    </source>
</evidence>
<keyword evidence="2" id="KW-1133">Transmembrane helix</keyword>
<sequence length="587" mass="62581">MSGSGLPSGGFRWVEPVGGPPGPPSGPRRSRQWWWVGAVLLVVVLLVVAGGVVAVRWWHPGGRDDAHGGAGKASVPQEAPMGTPKDRLIGFPLDRQPVPTWQVPVADLGLPRVGDFFAGIGEKAFFVTLSDDENGWVYGLNTRTGKLLFPPVELPGYYFGDCSTNGPSVAVCVTATCKEGPAYDFCRGRERVFVIDLERGKVTFTGEPQVQAVGSLESYHPGRPTLLRIGNHLVATLKGKGVYGVGSQGEPTWFVPGSGDVYQVNADDPDDIAPLTVAVQSSEPENGQPLRVFSVDGRDLTPKPQSGFEPVRAQPYVGGFAVQFDKDPAHRWVGLFDADGKQVAKLDGAIEAEDNVAMPTVLANGLQIYTAAGKFVVGLSTPLADGYRMIGTKLYTFTVPDHWQSWDLFTGEPGPVCDMDLRGVPYVGSDGATIIWRHHESSSYDAYEAVDPATCQTRWTMPVDTGPSSYVELQKAGTSLLQITNSHHPGGRSPDCAPPTERVGAGYAAVKAVELALAGGGEHPTVVAYGHPDREAGSFEQQMAVDGAASPSVMLQSVRVLSRVALTSATLGRHPQRGEAVVQFEDT</sequence>
<reference evidence="3 4" key="1">
    <citation type="journal article" date="2017" name="Int. J. Syst. Evol. Microbiol.">
        <title>Mycobacterium talmoniae sp. nov., a slowly growing mycobacterium isolated from human respiratory samples.</title>
        <authorList>
            <person name="Davidson R.M."/>
            <person name="DeGroote M.A."/>
            <person name="Marola J.L."/>
            <person name="Buss S."/>
            <person name="Jones V."/>
            <person name="McNeil M.R."/>
            <person name="Freifeld A.G."/>
            <person name="Elaine Epperson L."/>
            <person name="Hasan N.A."/>
            <person name="Jackson M."/>
            <person name="Iwen P.C."/>
            <person name="Salfinger M."/>
            <person name="Strong M."/>
        </authorList>
    </citation>
    <scope>NUCLEOTIDE SEQUENCE [LARGE SCALE GENOMIC DNA]</scope>
    <source>
        <strain evidence="3 4">ATCC BAA-2683</strain>
    </source>
</reference>
<organism evidence="3 4">
    <name type="scientific">Mycobacterium talmoniae</name>
    <dbReference type="NCBI Taxonomy" id="1858794"/>
    <lineage>
        <taxon>Bacteria</taxon>
        <taxon>Bacillati</taxon>
        <taxon>Actinomycetota</taxon>
        <taxon>Actinomycetes</taxon>
        <taxon>Mycobacteriales</taxon>
        <taxon>Mycobacteriaceae</taxon>
        <taxon>Mycobacterium</taxon>
    </lineage>
</organism>
<keyword evidence="2" id="KW-0472">Membrane</keyword>
<feature type="region of interest" description="Disordered" evidence="1">
    <location>
        <begin position="1"/>
        <end position="28"/>
    </location>
</feature>
<gene>
    <name evidence="3" type="ORF">C1Y40_00119</name>
</gene>
<proteinExistence type="predicted"/>
<dbReference type="EMBL" id="PPEA01000023">
    <property type="protein sequence ID" value="PQM49653.1"/>
    <property type="molecule type" value="Genomic_DNA"/>
</dbReference>
<name>A0A2S8BSP5_9MYCO</name>
<dbReference type="Proteomes" id="UP000238296">
    <property type="component" value="Unassembled WGS sequence"/>
</dbReference>